<keyword evidence="9" id="KW-0808">Transferase</keyword>
<keyword evidence="9" id="KW-0511">Multifunctional enzyme</keyword>
<evidence type="ECO:0000313" key="13">
    <source>
        <dbReference type="EMBL" id="MBC5737535.1"/>
    </source>
</evidence>
<comment type="subcellular location">
    <subcellularLocation>
        <location evidence="1">Cell inner membrane</location>
        <topology evidence="1">Multi-pass membrane protein</topology>
    </subcellularLocation>
    <subcellularLocation>
        <location evidence="9">Cell membrane</location>
        <topology evidence="9">Multi-pass membrane protein</topology>
    </subcellularLocation>
</comment>
<evidence type="ECO:0000256" key="10">
    <source>
        <dbReference type="SAM" id="Phobius"/>
    </source>
</evidence>
<feature type="domain" description="Prepilin peptidase A24 N-terminal" evidence="12">
    <location>
        <begin position="1"/>
        <end position="78"/>
    </location>
</feature>
<evidence type="ECO:0000256" key="7">
    <source>
        <dbReference type="ARBA" id="ARBA00023136"/>
    </source>
</evidence>
<sequence>MGSFLNCLAWRLAHGEAVSKGRSHCPACGHTLAARDLIPLFSWLLLRGRCRYCGGRISPRYPAAELVTALAYVSVAARYGLTLDALRGLVLLSLLIAASLVDLEEGWIPDRLVLAGIGAFVLLALPDAAPLAALGRGLFGALAVTLPLLALVLLADRLLGRETMGGGDIKLLFMLGLYFDWKLNLLLLIAACLLGLGLALILGRARPGAPFPFGPALAAAAWFVLLAGRGVLDWYLGLFF</sequence>
<reference evidence="13" key="1">
    <citation type="submission" date="2020-08" db="EMBL/GenBank/DDBJ databases">
        <title>Genome public.</title>
        <authorList>
            <person name="Liu C."/>
            <person name="Sun Q."/>
        </authorList>
    </citation>
    <scope>NUCLEOTIDE SEQUENCE</scope>
    <source>
        <strain evidence="13">NSJ-52</strain>
    </source>
</reference>
<comment type="similarity">
    <text evidence="2 8">Belongs to the peptidase A24 family.</text>
</comment>
<keyword evidence="9" id="KW-0645">Protease</keyword>
<gene>
    <name evidence="13" type="ORF">H8S62_11015</name>
</gene>
<feature type="transmembrane region" description="Helical" evidence="10">
    <location>
        <begin position="138"/>
        <end position="160"/>
    </location>
</feature>
<feature type="domain" description="Prepilin type IV endopeptidase peptidase" evidence="11">
    <location>
        <begin position="89"/>
        <end position="200"/>
    </location>
</feature>
<dbReference type="EC" id="2.1.1.-" evidence="9"/>
<dbReference type="PANTHER" id="PTHR30487">
    <property type="entry name" value="TYPE 4 PREPILIN-LIKE PROTEINS LEADER PEPTIDE-PROCESSING ENZYME"/>
    <property type="match status" value="1"/>
</dbReference>
<keyword evidence="14" id="KW-1185">Reference proteome</keyword>
<dbReference type="EMBL" id="JACOPQ010000008">
    <property type="protein sequence ID" value="MBC5737535.1"/>
    <property type="molecule type" value="Genomic_DNA"/>
</dbReference>
<dbReference type="InterPro" id="IPR010627">
    <property type="entry name" value="Prepilin_pept_A24_N"/>
</dbReference>
<dbReference type="PANTHER" id="PTHR30487:SF0">
    <property type="entry name" value="PREPILIN LEADER PEPTIDASE_N-METHYLTRANSFERASE-RELATED"/>
    <property type="match status" value="1"/>
</dbReference>
<dbReference type="GO" id="GO:0032259">
    <property type="term" value="P:methylation"/>
    <property type="evidence" value="ECO:0007669"/>
    <property type="project" value="UniProtKB-KW"/>
</dbReference>
<organism evidence="13 14">
    <name type="scientific">Lawsonibacter faecis</name>
    <dbReference type="NCBI Taxonomy" id="2763052"/>
    <lineage>
        <taxon>Bacteria</taxon>
        <taxon>Bacillati</taxon>
        <taxon>Bacillota</taxon>
        <taxon>Clostridia</taxon>
        <taxon>Eubacteriales</taxon>
        <taxon>Oscillospiraceae</taxon>
        <taxon>Lawsonibacter</taxon>
    </lineage>
</organism>
<dbReference type="Pfam" id="PF06750">
    <property type="entry name" value="A24_N_bact"/>
    <property type="match status" value="1"/>
</dbReference>
<keyword evidence="3" id="KW-1003">Cell membrane</keyword>
<keyword evidence="9" id="KW-0489">Methyltransferase</keyword>
<evidence type="ECO:0000256" key="8">
    <source>
        <dbReference type="RuleBase" id="RU003793"/>
    </source>
</evidence>
<dbReference type="InterPro" id="IPR014032">
    <property type="entry name" value="Peptidase_A24A_bac"/>
</dbReference>
<keyword evidence="6 10" id="KW-1133">Transmembrane helix</keyword>
<dbReference type="EC" id="3.4.23.43" evidence="9"/>
<evidence type="ECO:0000259" key="12">
    <source>
        <dbReference type="Pfam" id="PF06750"/>
    </source>
</evidence>
<proteinExistence type="inferred from homology"/>
<comment type="function">
    <text evidence="9">Plays an essential role in type IV pili and type II pseudopili formation by proteolytically removing the leader sequence from substrate proteins and subsequently monomethylating the alpha-amino group of the newly exposed N-terminal phenylalanine.</text>
</comment>
<evidence type="ECO:0000256" key="3">
    <source>
        <dbReference type="ARBA" id="ARBA00022475"/>
    </source>
</evidence>
<dbReference type="PRINTS" id="PR00864">
    <property type="entry name" value="PREPILNPTASE"/>
</dbReference>
<feature type="transmembrane region" description="Helical" evidence="10">
    <location>
        <begin position="213"/>
        <end position="232"/>
    </location>
</feature>
<evidence type="ECO:0000256" key="4">
    <source>
        <dbReference type="ARBA" id="ARBA00022519"/>
    </source>
</evidence>
<comment type="caution">
    <text evidence="13">The sequence shown here is derived from an EMBL/GenBank/DDBJ whole genome shotgun (WGS) entry which is preliminary data.</text>
</comment>
<comment type="catalytic activity">
    <reaction evidence="9">
        <text>Typically cleaves a -Gly-|-Phe- bond to release an N-terminal, basic peptide of 5-8 residues from type IV prepilin, and then N-methylates the new N-terminal amino group, the methyl donor being S-adenosyl-L-methionine.</text>
        <dbReference type="EC" id="3.4.23.43"/>
    </reaction>
</comment>
<name>A0A8J6JNT4_9FIRM</name>
<evidence type="ECO:0000256" key="9">
    <source>
        <dbReference type="RuleBase" id="RU003794"/>
    </source>
</evidence>
<dbReference type="AlphaFoldDB" id="A0A8J6JNT4"/>
<dbReference type="InterPro" id="IPR050882">
    <property type="entry name" value="Prepilin_peptidase/N-MTase"/>
</dbReference>
<feature type="transmembrane region" description="Helical" evidence="10">
    <location>
        <begin position="181"/>
        <end position="201"/>
    </location>
</feature>
<evidence type="ECO:0000256" key="6">
    <source>
        <dbReference type="ARBA" id="ARBA00022989"/>
    </source>
</evidence>
<dbReference type="InterPro" id="IPR000045">
    <property type="entry name" value="Prepilin_IV_endopep_pep"/>
</dbReference>
<keyword evidence="5 9" id="KW-0812">Transmembrane</keyword>
<evidence type="ECO:0000256" key="1">
    <source>
        <dbReference type="ARBA" id="ARBA00004429"/>
    </source>
</evidence>
<protein>
    <recommendedName>
        <fullName evidence="9">Prepilin leader peptidase/N-methyltransferase</fullName>
        <ecNumber evidence="9">2.1.1.-</ecNumber>
        <ecNumber evidence="9">3.4.23.43</ecNumber>
    </recommendedName>
</protein>
<evidence type="ECO:0000256" key="2">
    <source>
        <dbReference type="ARBA" id="ARBA00005801"/>
    </source>
</evidence>
<dbReference type="GO" id="GO:0006465">
    <property type="term" value="P:signal peptide processing"/>
    <property type="evidence" value="ECO:0007669"/>
    <property type="project" value="TreeGrafter"/>
</dbReference>
<keyword evidence="4" id="KW-0997">Cell inner membrane</keyword>
<evidence type="ECO:0000256" key="5">
    <source>
        <dbReference type="ARBA" id="ARBA00022692"/>
    </source>
</evidence>
<keyword evidence="7 10" id="KW-0472">Membrane</keyword>
<dbReference type="GO" id="GO:0004190">
    <property type="term" value="F:aspartic-type endopeptidase activity"/>
    <property type="evidence" value="ECO:0007669"/>
    <property type="project" value="UniProtKB-EC"/>
</dbReference>
<evidence type="ECO:0000313" key="14">
    <source>
        <dbReference type="Proteomes" id="UP000607645"/>
    </source>
</evidence>
<dbReference type="Pfam" id="PF01478">
    <property type="entry name" value="Peptidase_A24"/>
    <property type="match status" value="1"/>
</dbReference>
<evidence type="ECO:0000259" key="11">
    <source>
        <dbReference type="Pfam" id="PF01478"/>
    </source>
</evidence>
<dbReference type="Gene3D" id="1.20.120.1220">
    <property type="match status" value="1"/>
</dbReference>
<accession>A0A8J6JNT4</accession>
<dbReference type="GO" id="GO:0008168">
    <property type="term" value="F:methyltransferase activity"/>
    <property type="evidence" value="ECO:0007669"/>
    <property type="project" value="UniProtKB-KW"/>
</dbReference>
<dbReference type="GO" id="GO:0005886">
    <property type="term" value="C:plasma membrane"/>
    <property type="evidence" value="ECO:0007669"/>
    <property type="project" value="UniProtKB-SubCell"/>
</dbReference>
<dbReference type="Proteomes" id="UP000607645">
    <property type="component" value="Unassembled WGS sequence"/>
</dbReference>
<keyword evidence="9" id="KW-0378">Hydrolase</keyword>